<gene>
    <name evidence="2" type="ORF">NIES267_08360</name>
</gene>
<reference evidence="2 3" key="1">
    <citation type="submission" date="2017-06" db="EMBL/GenBank/DDBJ databases">
        <title>Genome sequencing of cyanobaciteial culture collection at National Institute for Environmental Studies (NIES).</title>
        <authorList>
            <person name="Hirose Y."/>
            <person name="Shimura Y."/>
            <person name="Fujisawa T."/>
            <person name="Nakamura Y."/>
            <person name="Kawachi M."/>
        </authorList>
    </citation>
    <scope>NUCLEOTIDE SEQUENCE [LARGE SCALE GENOMIC DNA]</scope>
    <source>
        <strain evidence="2 3">NIES-267</strain>
    </source>
</reference>
<dbReference type="AlphaFoldDB" id="A0A1Z4LJD9"/>
<protein>
    <recommendedName>
        <fullName evidence="4">Lipoprotein</fullName>
    </recommendedName>
</protein>
<keyword evidence="3" id="KW-1185">Reference proteome</keyword>
<feature type="chain" id="PRO_5011966892" description="Lipoprotein" evidence="1">
    <location>
        <begin position="29"/>
        <end position="70"/>
    </location>
</feature>
<evidence type="ECO:0000313" key="3">
    <source>
        <dbReference type="Proteomes" id="UP000218418"/>
    </source>
</evidence>
<evidence type="ECO:0000256" key="1">
    <source>
        <dbReference type="SAM" id="SignalP"/>
    </source>
</evidence>
<dbReference type="Proteomes" id="UP000218418">
    <property type="component" value="Chromosome"/>
</dbReference>
<feature type="signal peptide" evidence="1">
    <location>
        <begin position="1"/>
        <end position="28"/>
    </location>
</feature>
<evidence type="ECO:0000313" key="2">
    <source>
        <dbReference type="EMBL" id="BAY81360.1"/>
    </source>
</evidence>
<dbReference type="EMBL" id="AP018227">
    <property type="protein sequence ID" value="BAY81360.1"/>
    <property type="molecule type" value="Genomic_DNA"/>
</dbReference>
<evidence type="ECO:0008006" key="4">
    <source>
        <dbReference type="Google" id="ProtNLM"/>
    </source>
</evidence>
<accession>A0A1Z4LJD9</accession>
<organism evidence="2 3">
    <name type="scientific">Calothrix parasitica NIES-267</name>
    <dbReference type="NCBI Taxonomy" id="1973488"/>
    <lineage>
        <taxon>Bacteria</taxon>
        <taxon>Bacillati</taxon>
        <taxon>Cyanobacteriota</taxon>
        <taxon>Cyanophyceae</taxon>
        <taxon>Nostocales</taxon>
        <taxon>Calotrichaceae</taxon>
        <taxon>Calothrix</taxon>
    </lineage>
</organism>
<dbReference type="OrthoDB" id="516859at2"/>
<name>A0A1Z4LJD9_9CYAN</name>
<dbReference type="PROSITE" id="PS51257">
    <property type="entry name" value="PROKAR_LIPOPROTEIN"/>
    <property type="match status" value="1"/>
</dbReference>
<sequence>MKVNYLATLTAVSLLSLGMVVGCSNPCAGKTTDSPEATDQVDPCAGKKNPCASKDPCAGKKNPCAAKDKQ</sequence>
<proteinExistence type="predicted"/>
<keyword evidence="1" id="KW-0732">Signal</keyword>